<dbReference type="SUPFAM" id="SSF56672">
    <property type="entry name" value="DNA/RNA polymerases"/>
    <property type="match status" value="1"/>
</dbReference>
<dbReference type="InterPro" id="IPR043502">
    <property type="entry name" value="DNA/RNA_pol_sf"/>
</dbReference>
<reference evidence="1" key="1">
    <citation type="journal article" date="2023" name="Science">
        <title>Genome structures resolve the early diversification of teleost fishes.</title>
        <authorList>
            <person name="Parey E."/>
            <person name="Louis A."/>
            <person name="Montfort J."/>
            <person name="Bouchez O."/>
            <person name="Roques C."/>
            <person name="Iampietro C."/>
            <person name="Lluch J."/>
            <person name="Castinel A."/>
            <person name="Donnadieu C."/>
            <person name="Desvignes T."/>
            <person name="Floi Bucao C."/>
            <person name="Jouanno E."/>
            <person name="Wen M."/>
            <person name="Mejri S."/>
            <person name="Dirks R."/>
            <person name="Jansen H."/>
            <person name="Henkel C."/>
            <person name="Chen W.J."/>
            <person name="Zahm M."/>
            <person name="Cabau C."/>
            <person name="Klopp C."/>
            <person name="Thompson A.W."/>
            <person name="Robinson-Rechavi M."/>
            <person name="Braasch I."/>
            <person name="Lecointre G."/>
            <person name="Bobe J."/>
            <person name="Postlethwait J.H."/>
            <person name="Berthelot C."/>
            <person name="Roest Crollius H."/>
            <person name="Guiguen Y."/>
        </authorList>
    </citation>
    <scope>NUCLEOTIDE SEQUENCE</scope>
    <source>
        <strain evidence="1">NC1722</strain>
    </source>
</reference>
<dbReference type="EMBL" id="JAINUG010000078">
    <property type="protein sequence ID" value="KAJ8400274.1"/>
    <property type="molecule type" value="Genomic_DNA"/>
</dbReference>
<name>A0AAD7WLB3_9TELE</name>
<dbReference type="Gene3D" id="3.10.10.10">
    <property type="entry name" value="HIV Type 1 Reverse Transcriptase, subunit A, domain 1"/>
    <property type="match status" value="1"/>
</dbReference>
<dbReference type="Gene3D" id="3.30.70.270">
    <property type="match status" value="1"/>
</dbReference>
<organism evidence="1 2">
    <name type="scientific">Aldrovandia affinis</name>
    <dbReference type="NCBI Taxonomy" id="143900"/>
    <lineage>
        <taxon>Eukaryota</taxon>
        <taxon>Metazoa</taxon>
        <taxon>Chordata</taxon>
        <taxon>Craniata</taxon>
        <taxon>Vertebrata</taxon>
        <taxon>Euteleostomi</taxon>
        <taxon>Actinopterygii</taxon>
        <taxon>Neopterygii</taxon>
        <taxon>Teleostei</taxon>
        <taxon>Notacanthiformes</taxon>
        <taxon>Halosauridae</taxon>
        <taxon>Aldrovandia</taxon>
    </lineage>
</organism>
<accession>A0AAD7WLB3</accession>
<protein>
    <submittedName>
        <fullName evidence="1">Uncharacterized protein</fullName>
    </submittedName>
</protein>
<comment type="caution">
    <text evidence="1">The sequence shown here is derived from an EMBL/GenBank/DDBJ whole genome shotgun (WGS) entry which is preliminary data.</text>
</comment>
<dbReference type="InterPro" id="IPR043128">
    <property type="entry name" value="Rev_trsase/Diguanyl_cyclase"/>
</dbReference>
<dbReference type="PANTHER" id="PTHR24559:SF444">
    <property type="entry name" value="REVERSE TRANSCRIPTASE DOMAIN-CONTAINING PROTEIN"/>
    <property type="match status" value="1"/>
</dbReference>
<keyword evidence="2" id="KW-1185">Reference proteome</keyword>
<dbReference type="Proteomes" id="UP001221898">
    <property type="component" value="Unassembled WGS sequence"/>
</dbReference>
<dbReference type="PANTHER" id="PTHR24559">
    <property type="entry name" value="TRANSPOSON TY3-I GAG-POL POLYPROTEIN"/>
    <property type="match status" value="1"/>
</dbReference>
<gene>
    <name evidence="1" type="ORF">AAFF_G00399680</name>
</gene>
<dbReference type="AlphaFoldDB" id="A0AAD7WLB3"/>
<dbReference type="InterPro" id="IPR053134">
    <property type="entry name" value="RNA-dir_DNA_polymerase"/>
</dbReference>
<proteinExistence type="predicted"/>
<evidence type="ECO:0000313" key="1">
    <source>
        <dbReference type="EMBL" id="KAJ8400274.1"/>
    </source>
</evidence>
<sequence>MPAVVASTRRKLAVMKAEFTTMECLGIVRRLRSPWASPLHMVPKPDGGCWPCGDYRHLNGVTTPDRYPVPHMQDFSARLAGKIIFSKVATVSDFPQPRMTKVLQEFLRMVPQ</sequence>
<evidence type="ECO:0000313" key="2">
    <source>
        <dbReference type="Proteomes" id="UP001221898"/>
    </source>
</evidence>